<gene>
    <name evidence="2" type="ORF">ILEXP_LOCUS1157</name>
</gene>
<organism evidence="2 3">
    <name type="scientific">Ilex paraguariensis</name>
    <name type="common">yerba mate</name>
    <dbReference type="NCBI Taxonomy" id="185542"/>
    <lineage>
        <taxon>Eukaryota</taxon>
        <taxon>Viridiplantae</taxon>
        <taxon>Streptophyta</taxon>
        <taxon>Embryophyta</taxon>
        <taxon>Tracheophyta</taxon>
        <taxon>Spermatophyta</taxon>
        <taxon>Magnoliopsida</taxon>
        <taxon>eudicotyledons</taxon>
        <taxon>Gunneridae</taxon>
        <taxon>Pentapetalae</taxon>
        <taxon>asterids</taxon>
        <taxon>campanulids</taxon>
        <taxon>Aquifoliales</taxon>
        <taxon>Aquifoliaceae</taxon>
        <taxon>Ilex</taxon>
    </lineage>
</organism>
<dbReference type="AlphaFoldDB" id="A0ABC8QNE6"/>
<feature type="compositionally biased region" description="Basic and acidic residues" evidence="1">
    <location>
        <begin position="1"/>
        <end position="16"/>
    </location>
</feature>
<evidence type="ECO:0000313" key="2">
    <source>
        <dbReference type="EMBL" id="CAK9134223.1"/>
    </source>
</evidence>
<evidence type="ECO:0000313" key="3">
    <source>
        <dbReference type="Proteomes" id="UP001642360"/>
    </source>
</evidence>
<feature type="compositionally biased region" description="Gly residues" evidence="1">
    <location>
        <begin position="29"/>
        <end position="40"/>
    </location>
</feature>
<dbReference type="EMBL" id="CAUOFW020000359">
    <property type="protein sequence ID" value="CAK9134223.1"/>
    <property type="molecule type" value="Genomic_DNA"/>
</dbReference>
<proteinExistence type="predicted"/>
<reference evidence="2 3" key="1">
    <citation type="submission" date="2024-02" db="EMBL/GenBank/DDBJ databases">
        <authorList>
            <person name="Vignale AGUSTIN F."/>
            <person name="Sosa J E."/>
            <person name="Modenutti C."/>
        </authorList>
    </citation>
    <scope>NUCLEOTIDE SEQUENCE [LARGE SCALE GENOMIC DNA]</scope>
</reference>
<feature type="region of interest" description="Disordered" evidence="1">
    <location>
        <begin position="1"/>
        <end position="40"/>
    </location>
</feature>
<protein>
    <submittedName>
        <fullName evidence="2">Uncharacterized protein</fullName>
    </submittedName>
</protein>
<evidence type="ECO:0000256" key="1">
    <source>
        <dbReference type="SAM" id="MobiDB-lite"/>
    </source>
</evidence>
<name>A0ABC8QNE6_9AQUA</name>
<comment type="caution">
    <text evidence="2">The sequence shown here is derived from an EMBL/GenBank/DDBJ whole genome shotgun (WGS) entry which is preliminary data.</text>
</comment>
<sequence length="152" mass="15401">MTTIPHLREKYIRQRQTESSTPPRNTSHRGGGVFGGGWAKMGGGGNGGSDGFRVEEGGTNDVSDGCGGVGVCVGGVGYELAPLGGGYKPLPQKVSARLRAVAATLINNSSSLIARFEISSSCKTSGPQELVITAAFMVEGGGGANENGDEGV</sequence>
<keyword evidence="3" id="KW-1185">Reference proteome</keyword>
<accession>A0ABC8QNE6</accession>
<dbReference type="Proteomes" id="UP001642360">
    <property type="component" value="Unassembled WGS sequence"/>
</dbReference>